<feature type="signal peptide" evidence="1">
    <location>
        <begin position="1"/>
        <end position="31"/>
    </location>
</feature>
<dbReference type="EMBL" id="JACCCF010000001">
    <property type="protein sequence ID" value="NYE44439.1"/>
    <property type="molecule type" value="Genomic_DNA"/>
</dbReference>
<name>A0A7J0CEN7_9ACTN</name>
<reference evidence="3 5" key="2">
    <citation type="submission" date="2020-07" db="EMBL/GenBank/DDBJ databases">
        <title>Sequencing the genomes of 1000 actinobacteria strains.</title>
        <authorList>
            <person name="Klenk H.-P."/>
        </authorList>
    </citation>
    <scope>NUCLEOTIDE SEQUENCE [LARGE SCALE GENOMIC DNA]</scope>
    <source>
        <strain evidence="3 5">DSM 41455</strain>
    </source>
</reference>
<evidence type="ECO:0000256" key="1">
    <source>
        <dbReference type="SAM" id="SignalP"/>
    </source>
</evidence>
<dbReference type="Proteomes" id="UP000530403">
    <property type="component" value="Unassembled WGS sequence"/>
</dbReference>
<dbReference type="AlphaFoldDB" id="A0A7J0CEN7"/>
<evidence type="ECO:0000313" key="2">
    <source>
        <dbReference type="EMBL" id="GFN00972.1"/>
    </source>
</evidence>
<dbReference type="EMBL" id="BLWC01000001">
    <property type="protein sequence ID" value="GFN00972.1"/>
    <property type="molecule type" value="Genomic_DNA"/>
</dbReference>
<keyword evidence="4" id="KW-1185">Reference proteome</keyword>
<accession>A0A7J0CEN7</accession>
<evidence type="ECO:0000313" key="5">
    <source>
        <dbReference type="Proteomes" id="UP000530403"/>
    </source>
</evidence>
<reference evidence="2 4" key="1">
    <citation type="submission" date="2020-05" db="EMBL/GenBank/DDBJ databases">
        <title>Whole genome shotgun sequence of Streptomyces fulvorobeus NBRC 15897.</title>
        <authorList>
            <person name="Komaki H."/>
            <person name="Tamura T."/>
        </authorList>
    </citation>
    <scope>NUCLEOTIDE SEQUENCE [LARGE SCALE GENOMIC DNA]</scope>
    <source>
        <strain evidence="2 4">NBRC 15897</strain>
    </source>
</reference>
<gene>
    <name evidence="3" type="ORF">HEB29_005450</name>
    <name evidence="2" type="ORF">Sfulv_57820</name>
</gene>
<evidence type="ECO:0000313" key="4">
    <source>
        <dbReference type="Proteomes" id="UP000498980"/>
    </source>
</evidence>
<proteinExistence type="predicted"/>
<protein>
    <recommendedName>
        <fullName evidence="6">Secreted protein</fullName>
    </recommendedName>
</protein>
<comment type="caution">
    <text evidence="2">The sequence shown here is derived from an EMBL/GenBank/DDBJ whole genome shotgun (WGS) entry which is preliminary data.</text>
</comment>
<evidence type="ECO:0000313" key="3">
    <source>
        <dbReference type="EMBL" id="NYE44439.1"/>
    </source>
</evidence>
<dbReference type="Proteomes" id="UP000498980">
    <property type="component" value="Unassembled WGS sequence"/>
</dbReference>
<organism evidence="2 4">
    <name type="scientific">Streptomyces fulvorobeus</name>
    <dbReference type="NCBI Taxonomy" id="284028"/>
    <lineage>
        <taxon>Bacteria</taxon>
        <taxon>Bacillati</taxon>
        <taxon>Actinomycetota</taxon>
        <taxon>Actinomycetes</taxon>
        <taxon>Kitasatosporales</taxon>
        <taxon>Streptomycetaceae</taxon>
        <taxon>Streptomyces</taxon>
    </lineage>
</organism>
<sequence>MHLAPGSLSPVRTLFAVFAALALGASASTAAATPIPQVAHAPVPHPAGKYCAADLSDQKTTCFRTEEDLASYGSTLASVPLVSVYNWINYGQGGGYTIYYGDRGCTATTSDVDYNIPGLTHPYTSSNPSGILENNTYSSVSTYTAQTCDIKLFDGANYTGASSEWIDRCTHLGGSGTGDCPSVNWYDRAGSYQLS</sequence>
<keyword evidence="1" id="KW-0732">Signal</keyword>
<dbReference type="RefSeq" id="WP_173317128.1">
    <property type="nucleotide sequence ID" value="NZ_BAAAUE010000022.1"/>
</dbReference>
<feature type="chain" id="PRO_5038255636" description="Secreted protein" evidence="1">
    <location>
        <begin position="32"/>
        <end position="195"/>
    </location>
</feature>
<evidence type="ECO:0008006" key="6">
    <source>
        <dbReference type="Google" id="ProtNLM"/>
    </source>
</evidence>